<evidence type="ECO:0000259" key="1">
    <source>
        <dbReference type="Pfam" id="PF00149"/>
    </source>
</evidence>
<dbReference type="Proteomes" id="UP000019024">
    <property type="component" value="Chromosome"/>
</dbReference>
<evidence type="ECO:0000313" key="2">
    <source>
        <dbReference type="EMBL" id="AHG00745.1"/>
    </source>
</evidence>
<dbReference type="HOGENOM" id="CLU_941998_0_0_2"/>
<dbReference type="PANTHER" id="PTHR30337:SF0">
    <property type="entry name" value="NUCLEASE SBCCD SUBUNIT D"/>
    <property type="match status" value="1"/>
</dbReference>
<dbReference type="KEGG" id="hlr:HALLA_05910"/>
<dbReference type="InterPro" id="IPR004843">
    <property type="entry name" value="Calcineurin-like_PHP"/>
</dbReference>
<accession>W0JU17</accession>
<organism evidence="2 3">
    <name type="scientific">Halostagnicola larsenii XH-48</name>
    <dbReference type="NCBI Taxonomy" id="797299"/>
    <lineage>
        <taxon>Archaea</taxon>
        <taxon>Methanobacteriati</taxon>
        <taxon>Methanobacteriota</taxon>
        <taxon>Stenosarchaea group</taxon>
        <taxon>Halobacteria</taxon>
        <taxon>Halobacteriales</taxon>
        <taxon>Natrialbaceae</taxon>
        <taxon>Halostagnicola</taxon>
    </lineage>
</organism>
<dbReference type="InterPro" id="IPR029052">
    <property type="entry name" value="Metallo-depent_PP-like"/>
</dbReference>
<dbReference type="Gene3D" id="3.60.21.10">
    <property type="match status" value="1"/>
</dbReference>
<dbReference type="Pfam" id="PF00149">
    <property type="entry name" value="Metallophos"/>
    <property type="match status" value="1"/>
</dbReference>
<dbReference type="PANTHER" id="PTHR30337">
    <property type="entry name" value="COMPONENT OF ATP-DEPENDENT DSDNA EXONUCLEASE"/>
    <property type="match status" value="1"/>
</dbReference>
<evidence type="ECO:0000313" key="3">
    <source>
        <dbReference type="Proteomes" id="UP000019024"/>
    </source>
</evidence>
<dbReference type="AlphaFoldDB" id="W0JU17"/>
<keyword evidence="3" id="KW-1185">Reference proteome</keyword>
<dbReference type="EMBL" id="CP007055">
    <property type="protein sequence ID" value="AHG00745.1"/>
    <property type="molecule type" value="Genomic_DNA"/>
</dbReference>
<sequence>MIHMSILCISDIQWEIEDEDILTTLKNEVDEESPSLVFFGGDVINDGWNSEEHVSEFVELLNYLEELEIPSATIEGNHDEYSDYEAVEEHIDGLEYANEISHEVAEFDGLRVLGLPYSSTHYLRTARQLSEEFPERYDIILAHAESSRRIWLFEIDAKIVITGHFADQLYLVRDQVFISMGSYPGETVVIDSKLDELLYRRRSDSPMANQDEYESKVRLEDGELEWLRDEYDPDVFSSRPLQSDYSDQFERLISAKEEVTETDNEEEVRRIVEELLEDGTPKTHIREYIGRYDFL</sequence>
<dbReference type="eggNOG" id="arCOG01145">
    <property type="taxonomic scope" value="Archaea"/>
</dbReference>
<feature type="domain" description="Calcineurin-like phosphoesterase" evidence="1">
    <location>
        <begin position="4"/>
        <end position="164"/>
    </location>
</feature>
<dbReference type="InterPro" id="IPR050535">
    <property type="entry name" value="DNA_Repair-Maintenance_Comp"/>
</dbReference>
<protein>
    <recommendedName>
        <fullName evidence="1">Calcineurin-like phosphoesterase domain-containing protein</fullName>
    </recommendedName>
</protein>
<reference evidence="2 3" key="1">
    <citation type="submission" date="2014-01" db="EMBL/GenBank/DDBJ databases">
        <authorList>
            <consortium name="DOE Joint Genome Institute"/>
            <person name="Anderson I."/>
            <person name="Huntemann M."/>
            <person name="Han J."/>
            <person name="Chen A."/>
            <person name="Kyrpides N."/>
            <person name="Mavromatis K."/>
            <person name="Markowitz V."/>
            <person name="Palaniappan K."/>
            <person name="Ivanova N."/>
            <person name="Schaumberg A."/>
            <person name="Pati A."/>
            <person name="Liolios K."/>
            <person name="Nordberg H.P."/>
            <person name="Cantor M.N."/>
            <person name="Hua S.X."/>
            <person name="Woyke T."/>
        </authorList>
    </citation>
    <scope>NUCLEOTIDE SEQUENCE [LARGE SCALE GENOMIC DNA]</scope>
    <source>
        <strain evidence="2 3">XH-48</strain>
    </source>
</reference>
<gene>
    <name evidence="2" type="ORF">HALLA_05910</name>
</gene>
<name>W0JU17_9EURY</name>
<dbReference type="SUPFAM" id="SSF56300">
    <property type="entry name" value="Metallo-dependent phosphatases"/>
    <property type="match status" value="1"/>
</dbReference>
<proteinExistence type="predicted"/>
<dbReference type="GO" id="GO:0016787">
    <property type="term" value="F:hydrolase activity"/>
    <property type="evidence" value="ECO:0007669"/>
    <property type="project" value="InterPro"/>
</dbReference>